<feature type="compositionally biased region" description="Polar residues" evidence="12">
    <location>
        <begin position="655"/>
        <end position="668"/>
    </location>
</feature>
<dbReference type="GO" id="GO:0005634">
    <property type="term" value="C:nucleus"/>
    <property type="evidence" value="ECO:0007669"/>
    <property type="project" value="UniProtKB-SubCell"/>
</dbReference>
<dbReference type="PROSITE" id="PS00478">
    <property type="entry name" value="LIM_DOMAIN_1"/>
    <property type="match status" value="2"/>
</dbReference>
<dbReference type="PROSITE" id="PS50071">
    <property type="entry name" value="HOMEOBOX_2"/>
    <property type="match status" value="1"/>
</dbReference>
<evidence type="ECO:0000256" key="2">
    <source>
        <dbReference type="ARBA" id="ARBA00022723"/>
    </source>
</evidence>
<dbReference type="PROSITE" id="PS00027">
    <property type="entry name" value="HOMEOBOX_1"/>
    <property type="match status" value="1"/>
</dbReference>
<evidence type="ECO:0000313" key="15">
    <source>
        <dbReference type="EMBL" id="CAL5130930.1"/>
    </source>
</evidence>
<keyword evidence="5 10" id="KW-0440">LIM domain</keyword>
<dbReference type="Pfam" id="PF00046">
    <property type="entry name" value="Homeodomain"/>
    <property type="match status" value="1"/>
</dbReference>
<feature type="DNA-binding region" description="Homeobox" evidence="9">
    <location>
        <begin position="596"/>
        <end position="655"/>
    </location>
</feature>
<keyword evidence="6 9" id="KW-0238">DNA-binding</keyword>
<dbReference type="Gene3D" id="2.10.110.10">
    <property type="entry name" value="Cysteine Rich Protein"/>
    <property type="match status" value="2"/>
</dbReference>
<dbReference type="PROSITE" id="PS50023">
    <property type="entry name" value="LIM_DOMAIN_2"/>
    <property type="match status" value="1"/>
</dbReference>
<comment type="caution">
    <text evidence="15">The sequence shown here is derived from an EMBL/GenBank/DDBJ whole genome shotgun (WGS) entry which is preliminary data.</text>
</comment>
<evidence type="ECO:0000256" key="4">
    <source>
        <dbReference type="ARBA" id="ARBA00022833"/>
    </source>
</evidence>
<dbReference type="GO" id="GO:0030182">
    <property type="term" value="P:neuron differentiation"/>
    <property type="evidence" value="ECO:0007669"/>
    <property type="project" value="TreeGrafter"/>
</dbReference>
<feature type="compositionally biased region" description="Basic residues" evidence="12">
    <location>
        <begin position="380"/>
        <end position="390"/>
    </location>
</feature>
<evidence type="ECO:0000256" key="5">
    <source>
        <dbReference type="ARBA" id="ARBA00023038"/>
    </source>
</evidence>
<keyword evidence="4 10" id="KW-0862">Zinc</keyword>
<evidence type="ECO:0000256" key="7">
    <source>
        <dbReference type="ARBA" id="ARBA00023155"/>
    </source>
</evidence>
<dbReference type="InterPro" id="IPR001356">
    <property type="entry name" value="HD"/>
</dbReference>
<dbReference type="Proteomes" id="UP001497525">
    <property type="component" value="Unassembled WGS sequence"/>
</dbReference>
<feature type="domain" description="Homeobox" evidence="14">
    <location>
        <begin position="594"/>
        <end position="654"/>
    </location>
</feature>
<dbReference type="Pfam" id="PF00412">
    <property type="entry name" value="LIM"/>
    <property type="match status" value="1"/>
</dbReference>
<dbReference type="GO" id="GO:0046872">
    <property type="term" value="F:metal ion binding"/>
    <property type="evidence" value="ECO:0007669"/>
    <property type="project" value="UniProtKB-KW"/>
</dbReference>
<organism evidence="15 16">
    <name type="scientific">Calicophoron daubneyi</name>
    <name type="common">Rumen fluke</name>
    <name type="synonym">Paramphistomum daubneyi</name>
    <dbReference type="NCBI Taxonomy" id="300641"/>
    <lineage>
        <taxon>Eukaryota</taxon>
        <taxon>Metazoa</taxon>
        <taxon>Spiralia</taxon>
        <taxon>Lophotrochozoa</taxon>
        <taxon>Platyhelminthes</taxon>
        <taxon>Trematoda</taxon>
        <taxon>Digenea</taxon>
        <taxon>Plagiorchiida</taxon>
        <taxon>Pronocephalata</taxon>
        <taxon>Paramphistomoidea</taxon>
        <taxon>Paramphistomidae</taxon>
        <taxon>Calicophoron</taxon>
    </lineage>
</organism>
<protein>
    <submittedName>
        <fullName evidence="15">Uncharacterized protein</fullName>
    </submittedName>
</protein>
<dbReference type="PANTHER" id="PTHR24208:SF168">
    <property type="entry name" value="PROTEIN APTEROUS"/>
    <property type="match status" value="1"/>
</dbReference>
<accession>A0AAV2T2L2</accession>
<dbReference type="InterPro" id="IPR050453">
    <property type="entry name" value="LIM_Homeobox_TF"/>
</dbReference>
<evidence type="ECO:0000259" key="14">
    <source>
        <dbReference type="PROSITE" id="PS50071"/>
    </source>
</evidence>
<dbReference type="InterPro" id="IPR009057">
    <property type="entry name" value="Homeodomain-like_sf"/>
</dbReference>
<feature type="region of interest" description="Disordered" evidence="12">
    <location>
        <begin position="370"/>
        <end position="424"/>
    </location>
</feature>
<evidence type="ECO:0000256" key="1">
    <source>
        <dbReference type="ARBA" id="ARBA00004123"/>
    </source>
</evidence>
<keyword evidence="3" id="KW-0677">Repeat</keyword>
<feature type="domain" description="LIM zinc-binding" evidence="13">
    <location>
        <begin position="215"/>
        <end position="277"/>
    </location>
</feature>
<feature type="compositionally biased region" description="Basic residues" evidence="12">
    <location>
        <begin position="415"/>
        <end position="424"/>
    </location>
</feature>
<dbReference type="InterPro" id="IPR001781">
    <property type="entry name" value="Znf_LIM"/>
</dbReference>
<evidence type="ECO:0000256" key="9">
    <source>
        <dbReference type="PROSITE-ProRule" id="PRU00108"/>
    </source>
</evidence>
<proteinExistence type="predicted"/>
<evidence type="ECO:0000256" key="3">
    <source>
        <dbReference type="ARBA" id="ARBA00022737"/>
    </source>
</evidence>
<dbReference type="SMART" id="SM00389">
    <property type="entry name" value="HOX"/>
    <property type="match status" value="1"/>
</dbReference>
<dbReference type="Gene3D" id="1.10.10.60">
    <property type="entry name" value="Homeodomain-like"/>
    <property type="match status" value="1"/>
</dbReference>
<comment type="subcellular location">
    <subcellularLocation>
        <location evidence="1 9 11">Nucleus</location>
    </subcellularLocation>
</comment>
<dbReference type="FunFam" id="1.10.10.60:FF:000027">
    <property type="entry name" value="LIM/homeobox protein Lhx9"/>
    <property type="match status" value="1"/>
</dbReference>
<dbReference type="InterPro" id="IPR017970">
    <property type="entry name" value="Homeobox_CS"/>
</dbReference>
<evidence type="ECO:0000256" key="6">
    <source>
        <dbReference type="ARBA" id="ARBA00023125"/>
    </source>
</evidence>
<dbReference type="GO" id="GO:0000981">
    <property type="term" value="F:DNA-binding transcription factor activity, RNA polymerase II-specific"/>
    <property type="evidence" value="ECO:0007669"/>
    <property type="project" value="InterPro"/>
</dbReference>
<gene>
    <name evidence="15" type="ORF">CDAUBV1_LOCUS3132</name>
</gene>
<keyword evidence="7 9" id="KW-0371">Homeobox</keyword>
<dbReference type="PANTHER" id="PTHR24208">
    <property type="entry name" value="LIM/HOMEOBOX PROTEIN LHX"/>
    <property type="match status" value="1"/>
</dbReference>
<evidence type="ECO:0000256" key="10">
    <source>
        <dbReference type="PROSITE-ProRule" id="PRU00125"/>
    </source>
</evidence>
<evidence type="ECO:0000313" key="16">
    <source>
        <dbReference type="Proteomes" id="UP001497525"/>
    </source>
</evidence>
<dbReference type="SMART" id="SM00132">
    <property type="entry name" value="LIM"/>
    <property type="match status" value="2"/>
</dbReference>
<name>A0AAV2T2L2_CALDB</name>
<evidence type="ECO:0000256" key="11">
    <source>
        <dbReference type="RuleBase" id="RU000682"/>
    </source>
</evidence>
<evidence type="ECO:0000259" key="13">
    <source>
        <dbReference type="PROSITE" id="PS50023"/>
    </source>
</evidence>
<reference evidence="15" key="1">
    <citation type="submission" date="2024-06" db="EMBL/GenBank/DDBJ databases">
        <authorList>
            <person name="Liu X."/>
            <person name="Lenzi L."/>
            <person name="Haldenby T S."/>
            <person name="Uol C."/>
        </authorList>
    </citation>
    <scope>NUCLEOTIDE SEQUENCE</scope>
</reference>
<dbReference type="CDD" id="cd00086">
    <property type="entry name" value="homeodomain"/>
    <property type="match status" value="1"/>
</dbReference>
<dbReference type="EMBL" id="CAXLJL010000078">
    <property type="protein sequence ID" value="CAL5130930.1"/>
    <property type="molecule type" value="Genomic_DNA"/>
</dbReference>
<feature type="region of interest" description="Disordered" evidence="12">
    <location>
        <begin position="655"/>
        <end position="674"/>
    </location>
</feature>
<dbReference type="SUPFAM" id="SSF46689">
    <property type="entry name" value="Homeodomain-like"/>
    <property type="match status" value="1"/>
</dbReference>
<sequence length="772" mass="84692">MLSVHHSSSMGIDQNSKVHQTGTNPLIHLNTFSSRFGFTASPDLLWSSTGASETLSSRAESEEWMGTASTNSDSISQSRMEIMSLKHLLGSVSSFPMPSHEDTPQLDRVELTQTDTLNPSSSRVGIKSTAVKMLKLNTSRRCEPANNTTHGVRGRAKPTKSPKPCAVEENPNWCENAAITISVETSVSSASVINTNTTPFTNKQHSASDSSNSPSVCSGCYGAIEDKFYLSVGSNQQWHTRCLQCKCCGLNLQWERSCFFRNEEVFCKFHYEKMFQCLHCGERLREGESIHRVSQHFSCHKNCLACAVCRRPLETGDLYVLKNLCIYCVLHGDSGALQQANQPTDMPAVECRMSSSLCDSVTVDGGGIASTANGLSDHSHQHHHHHHSHHLPGQYTRVEDTTNSRASGVLTPLNKRGRGRRKRGYASLRCSQSLEVVEDSNDCFIPWQAVPQSANELVVAGASNNSCTLGDHGLRTQLPALDFSALETIVCQSTPESLQFVDVRPTHPNSPSSNSSVGAEMKTALLNCLVDNCCEAEQRGKSSQGIRSPHSSCGSLEAFSSETMGSPTVVDGESLAAGTFHSSMGMDVREKGSGKTKRIRTSFKHQQLKIMKSYFEICRNPASKDLKQLSQKTGLSKRVLQVWFQNSRAKYRRTLSSQLASQSRTESTSIERKVRASGELAVRRALRSSSVTRSGRESAPTSAIPVEQQANEFQYFPEQPEFLCPQFPSVFDDATLSAREDGPPGNSDPIFGSISFQENDCSLQRLFSSNSI</sequence>
<evidence type="ECO:0000256" key="8">
    <source>
        <dbReference type="ARBA" id="ARBA00023242"/>
    </source>
</evidence>
<dbReference type="AlphaFoldDB" id="A0AAV2T2L2"/>
<evidence type="ECO:0000256" key="12">
    <source>
        <dbReference type="SAM" id="MobiDB-lite"/>
    </source>
</evidence>
<keyword evidence="2 10" id="KW-0479">Metal-binding</keyword>
<feature type="region of interest" description="Disordered" evidence="12">
    <location>
        <begin position="142"/>
        <end position="165"/>
    </location>
</feature>
<feature type="region of interest" description="Disordered" evidence="12">
    <location>
        <begin position="1"/>
        <end position="20"/>
    </location>
</feature>
<feature type="region of interest" description="Disordered" evidence="12">
    <location>
        <begin position="687"/>
        <end position="706"/>
    </location>
</feature>
<keyword evidence="8 9" id="KW-0539">Nucleus</keyword>
<dbReference type="GO" id="GO:0000977">
    <property type="term" value="F:RNA polymerase II transcription regulatory region sequence-specific DNA binding"/>
    <property type="evidence" value="ECO:0007669"/>
    <property type="project" value="TreeGrafter"/>
</dbReference>